<dbReference type="GO" id="GO:0003677">
    <property type="term" value="F:DNA binding"/>
    <property type="evidence" value="ECO:0007669"/>
    <property type="project" value="InterPro"/>
</dbReference>
<dbReference type="PANTHER" id="PTHR33841">
    <property type="entry name" value="DNA METHYLTRANSFERASE YEEA-RELATED"/>
    <property type="match status" value="1"/>
</dbReference>
<dbReference type="EMBL" id="JAJHVV010000006">
    <property type="protein sequence ID" value="MCK6263763.1"/>
    <property type="molecule type" value="Genomic_DNA"/>
</dbReference>
<sequence length="425" mass="47912">MNQLNKHNSSLREFLESEEDHLDTSVLGEMVNLDSIDVVLRECLTIEEMREAGSFFTGAELAATAVNLFQAPITFDSVVLDPTCGAGNLLIECSRRLGVESTLSKTLEKWGGVLWGYDIHESFVEATRLRIVIEALYRGVKKDCSIDAALAMLTHIKCGDALMVDSDELATVTHSIMNPPFTSWPSPRENYWKVGKVNAAGVIFDKYLRLLPLDCNISAILPDVLRSGSRYEGFRTFTSSQVNAQCNVWGRFNSKTDVDVFILHGNLEEDNQEEIAWHEDLGEYTALSERYDVCIGPLVAYRDPEEGESYPYFHPKNSPNWQTVTEPTEFRRFSGTVLEPPFVVIKRTSSPSDRYRASATIINLKEAVAIENHMIVIKPKSSTLRDCKKILKVLKSNQTNEFLNERIRLRHLTVTVIKDIPIEGT</sequence>
<protein>
    <recommendedName>
        <fullName evidence="2">site-specific DNA-methyltransferase (adenine-specific)</fullName>
        <ecNumber evidence="2">2.1.1.72</ecNumber>
    </recommendedName>
</protein>
<comment type="caution">
    <text evidence="7">The sequence shown here is derived from an EMBL/GenBank/DDBJ whole genome shotgun (WGS) entry which is preliminary data.</text>
</comment>
<comment type="catalytic activity">
    <reaction evidence="5">
        <text>a 2'-deoxyadenosine in DNA + S-adenosyl-L-methionine = an N(6)-methyl-2'-deoxyadenosine in DNA + S-adenosyl-L-homocysteine + H(+)</text>
        <dbReference type="Rhea" id="RHEA:15197"/>
        <dbReference type="Rhea" id="RHEA-COMP:12418"/>
        <dbReference type="Rhea" id="RHEA-COMP:12419"/>
        <dbReference type="ChEBI" id="CHEBI:15378"/>
        <dbReference type="ChEBI" id="CHEBI:57856"/>
        <dbReference type="ChEBI" id="CHEBI:59789"/>
        <dbReference type="ChEBI" id="CHEBI:90615"/>
        <dbReference type="ChEBI" id="CHEBI:90616"/>
        <dbReference type="EC" id="2.1.1.72"/>
    </reaction>
</comment>
<evidence type="ECO:0000256" key="2">
    <source>
        <dbReference type="ARBA" id="ARBA00011900"/>
    </source>
</evidence>
<dbReference type="PANTHER" id="PTHR33841:SF1">
    <property type="entry name" value="DNA METHYLTRANSFERASE A"/>
    <property type="match status" value="1"/>
</dbReference>
<dbReference type="AlphaFoldDB" id="A0A9X1XKV5"/>
<proteinExistence type="inferred from homology"/>
<keyword evidence="4" id="KW-0808">Transferase</keyword>
<dbReference type="InterPro" id="IPR003356">
    <property type="entry name" value="DNA_methylase_A-5"/>
</dbReference>
<keyword evidence="3 7" id="KW-0489">Methyltransferase</keyword>
<dbReference type="InterPro" id="IPR029063">
    <property type="entry name" value="SAM-dependent_MTases_sf"/>
</dbReference>
<feature type="domain" description="DNA methylase adenine-specific" evidence="6">
    <location>
        <begin position="47"/>
        <end position="182"/>
    </location>
</feature>
<comment type="similarity">
    <text evidence="1">Belongs to the N(4)/N(6)-methyltransferase family.</text>
</comment>
<dbReference type="SUPFAM" id="SSF53335">
    <property type="entry name" value="S-adenosyl-L-methionine-dependent methyltransferases"/>
    <property type="match status" value="1"/>
</dbReference>
<evidence type="ECO:0000256" key="1">
    <source>
        <dbReference type="ARBA" id="ARBA00006594"/>
    </source>
</evidence>
<evidence type="ECO:0000313" key="7">
    <source>
        <dbReference type="EMBL" id="MCK6263763.1"/>
    </source>
</evidence>
<dbReference type="EC" id="2.1.1.72" evidence="2"/>
<accession>A0A9X1XKV5</accession>
<evidence type="ECO:0000256" key="4">
    <source>
        <dbReference type="ARBA" id="ARBA00022679"/>
    </source>
</evidence>
<dbReference type="Proteomes" id="UP001139559">
    <property type="component" value="Unassembled WGS sequence"/>
</dbReference>
<evidence type="ECO:0000313" key="8">
    <source>
        <dbReference type="Proteomes" id="UP001139559"/>
    </source>
</evidence>
<dbReference type="Pfam" id="PF02384">
    <property type="entry name" value="N6_Mtase"/>
    <property type="match status" value="1"/>
</dbReference>
<name>A0A9X1XKV5_9VIBR</name>
<dbReference type="PRINTS" id="PR00507">
    <property type="entry name" value="N12N6MTFRASE"/>
</dbReference>
<evidence type="ECO:0000256" key="3">
    <source>
        <dbReference type="ARBA" id="ARBA00022603"/>
    </source>
</evidence>
<dbReference type="GO" id="GO:0032259">
    <property type="term" value="P:methylation"/>
    <property type="evidence" value="ECO:0007669"/>
    <property type="project" value="UniProtKB-KW"/>
</dbReference>
<dbReference type="Gene3D" id="3.40.50.150">
    <property type="entry name" value="Vaccinia Virus protein VP39"/>
    <property type="match status" value="1"/>
</dbReference>
<evidence type="ECO:0000259" key="6">
    <source>
        <dbReference type="Pfam" id="PF02384"/>
    </source>
</evidence>
<dbReference type="GO" id="GO:0008170">
    <property type="term" value="F:N-methyltransferase activity"/>
    <property type="evidence" value="ECO:0007669"/>
    <property type="project" value="InterPro"/>
</dbReference>
<keyword evidence="8" id="KW-1185">Reference proteome</keyword>
<dbReference type="GO" id="GO:0009007">
    <property type="term" value="F:site-specific DNA-methyltransferase (adenine-specific) activity"/>
    <property type="evidence" value="ECO:0007669"/>
    <property type="project" value="UniProtKB-EC"/>
</dbReference>
<gene>
    <name evidence="7" type="ORF">KP803_10805</name>
</gene>
<organism evidence="7 8">
    <name type="scientific">Vibrio amylolyticus</name>
    <dbReference type="NCBI Taxonomy" id="2847292"/>
    <lineage>
        <taxon>Bacteria</taxon>
        <taxon>Pseudomonadati</taxon>
        <taxon>Pseudomonadota</taxon>
        <taxon>Gammaproteobacteria</taxon>
        <taxon>Vibrionales</taxon>
        <taxon>Vibrionaceae</taxon>
        <taxon>Vibrio</taxon>
    </lineage>
</organism>
<evidence type="ECO:0000256" key="5">
    <source>
        <dbReference type="ARBA" id="ARBA00047942"/>
    </source>
</evidence>
<reference evidence="7" key="1">
    <citation type="submission" date="2021-11" db="EMBL/GenBank/DDBJ databases">
        <title>Vibrio ZSDE26 sp. nov. and Vibrio ZSDZ34 sp. nov., isolated from coastal seawater in Qingdao.</title>
        <authorList>
            <person name="Zhang P."/>
        </authorList>
    </citation>
    <scope>NUCLEOTIDE SEQUENCE</scope>
    <source>
        <strain evidence="7">ZSDE26</strain>
    </source>
</reference>
<dbReference type="InterPro" id="IPR050953">
    <property type="entry name" value="N4_N6_ade-DNA_methylase"/>
</dbReference>
<dbReference type="RefSeq" id="WP_248008852.1">
    <property type="nucleotide sequence ID" value="NZ_JAJHVV010000006.1"/>
</dbReference>